<dbReference type="AlphaFoldDB" id="A0A9D1G3U1"/>
<name>A0A9D1G3U1_9FIRM</name>
<dbReference type="Pfam" id="PF01479">
    <property type="entry name" value="S4"/>
    <property type="match status" value="1"/>
</dbReference>
<comment type="caution">
    <text evidence="3">The sequence shown here is derived from an EMBL/GenBank/DDBJ whole genome shotgun (WGS) entry which is preliminary data.</text>
</comment>
<dbReference type="GO" id="GO:0003723">
    <property type="term" value="F:RNA binding"/>
    <property type="evidence" value="ECO:0007669"/>
    <property type="project" value="UniProtKB-KW"/>
</dbReference>
<dbReference type="CDD" id="cd00165">
    <property type="entry name" value="S4"/>
    <property type="match status" value="1"/>
</dbReference>
<evidence type="ECO:0000313" key="3">
    <source>
        <dbReference type="EMBL" id="HIS96798.1"/>
    </source>
</evidence>
<dbReference type="Pfam" id="PF17774">
    <property type="entry name" value="YlmH_RBD"/>
    <property type="match status" value="1"/>
</dbReference>
<dbReference type="InterPro" id="IPR012677">
    <property type="entry name" value="Nucleotide-bd_a/b_plait_sf"/>
</dbReference>
<dbReference type="InterPro" id="IPR040591">
    <property type="entry name" value="RqcP2_RBD"/>
</dbReference>
<proteinExistence type="predicted"/>
<dbReference type="Gene3D" id="3.30.70.330">
    <property type="match status" value="1"/>
</dbReference>
<organism evidence="3 4">
    <name type="scientific">Candidatus Scatomorpha pullistercoris</name>
    <dbReference type="NCBI Taxonomy" id="2840929"/>
    <lineage>
        <taxon>Bacteria</taxon>
        <taxon>Bacillati</taxon>
        <taxon>Bacillota</taxon>
        <taxon>Clostridia</taxon>
        <taxon>Eubacteriales</taxon>
        <taxon>Candidatus Scatomorpha</taxon>
    </lineage>
</organism>
<sequence>MDNELELLKKRLAELSKRAAERGICTHSEFLSLGEQTELSRLRLDAEYTLDGGWAEAERRAAVFGGDRAPLCCLEISPVSRKFAEPLTHRDYLGSLMGLGLRRSVLGDVVLCGDRAYVFCLESVRRHIIDGLTQVRRTQVRVTEASSLPEEVSKPPEPTTVNAASERLDAVVSAVFDLSRAESQRLFEAERVQINGLTARSASARLEPGMMVSVRGHGRFRFEGTLGETRKGRLRLSVRKY</sequence>
<evidence type="ECO:0000259" key="2">
    <source>
        <dbReference type="SMART" id="SM00363"/>
    </source>
</evidence>
<evidence type="ECO:0000313" key="4">
    <source>
        <dbReference type="Proteomes" id="UP000886876"/>
    </source>
</evidence>
<gene>
    <name evidence="3" type="ORF">IAD42_02365</name>
</gene>
<keyword evidence="1" id="KW-0694">RNA-binding</keyword>
<reference evidence="3" key="2">
    <citation type="journal article" date="2021" name="PeerJ">
        <title>Extensive microbial diversity within the chicken gut microbiome revealed by metagenomics and culture.</title>
        <authorList>
            <person name="Gilroy R."/>
            <person name="Ravi A."/>
            <person name="Getino M."/>
            <person name="Pursley I."/>
            <person name="Horton D.L."/>
            <person name="Alikhan N.F."/>
            <person name="Baker D."/>
            <person name="Gharbi K."/>
            <person name="Hall N."/>
            <person name="Watson M."/>
            <person name="Adriaenssens E.M."/>
            <person name="Foster-Nyarko E."/>
            <person name="Jarju S."/>
            <person name="Secka A."/>
            <person name="Antonio M."/>
            <person name="Oren A."/>
            <person name="Chaudhuri R.R."/>
            <person name="La Ragione R."/>
            <person name="Hildebrand F."/>
            <person name="Pallen M.J."/>
        </authorList>
    </citation>
    <scope>NUCLEOTIDE SEQUENCE</scope>
    <source>
        <strain evidence="3">ChiHecec3B27-6122</strain>
    </source>
</reference>
<reference evidence="3" key="1">
    <citation type="submission" date="2020-10" db="EMBL/GenBank/DDBJ databases">
        <authorList>
            <person name="Gilroy R."/>
        </authorList>
    </citation>
    <scope>NUCLEOTIDE SEQUENCE</scope>
    <source>
        <strain evidence="3">ChiHecec3B27-6122</strain>
    </source>
</reference>
<dbReference type="Gene3D" id="3.10.290.10">
    <property type="entry name" value="RNA-binding S4 domain"/>
    <property type="match status" value="1"/>
</dbReference>
<evidence type="ECO:0000256" key="1">
    <source>
        <dbReference type="PROSITE-ProRule" id="PRU00182"/>
    </source>
</evidence>
<dbReference type="InterPro" id="IPR002942">
    <property type="entry name" value="S4_RNA-bd"/>
</dbReference>
<dbReference type="EMBL" id="DVJS01000053">
    <property type="protein sequence ID" value="HIS96798.1"/>
    <property type="molecule type" value="Genomic_DNA"/>
</dbReference>
<dbReference type="InterPro" id="IPR036986">
    <property type="entry name" value="S4_RNA-bd_sf"/>
</dbReference>
<dbReference type="Proteomes" id="UP000886876">
    <property type="component" value="Unassembled WGS sequence"/>
</dbReference>
<protein>
    <submittedName>
        <fullName evidence="3">RNA-binding protein</fullName>
    </submittedName>
</protein>
<dbReference type="SUPFAM" id="SSF55174">
    <property type="entry name" value="Alpha-L RNA-binding motif"/>
    <property type="match status" value="1"/>
</dbReference>
<feature type="domain" description="RNA-binding S4" evidence="2">
    <location>
        <begin position="166"/>
        <end position="225"/>
    </location>
</feature>
<dbReference type="PROSITE" id="PS50889">
    <property type="entry name" value="S4"/>
    <property type="match status" value="1"/>
</dbReference>
<accession>A0A9D1G3U1</accession>
<dbReference type="SMART" id="SM00363">
    <property type="entry name" value="S4"/>
    <property type="match status" value="1"/>
</dbReference>